<protein>
    <submittedName>
        <fullName evidence="3">Stage II sporulation protein R</fullName>
    </submittedName>
</protein>
<reference evidence="3 4" key="1">
    <citation type="submission" date="2017-02" db="EMBL/GenBank/DDBJ databases">
        <authorList>
            <person name="Peterson S.W."/>
        </authorList>
    </citation>
    <scope>NUCLEOTIDE SEQUENCE [LARGE SCALE GENOMIC DNA]</scope>
    <source>
        <strain evidence="3 4">DSM 15102</strain>
    </source>
</reference>
<feature type="compositionally biased region" description="Basic and acidic residues" evidence="1">
    <location>
        <begin position="199"/>
        <end position="261"/>
    </location>
</feature>
<dbReference type="InterPro" id="IPR014202">
    <property type="entry name" value="Spore_II_R"/>
</dbReference>
<dbReference type="EMBL" id="FUWV01000007">
    <property type="protein sequence ID" value="SJZ65921.1"/>
    <property type="molecule type" value="Genomic_DNA"/>
</dbReference>
<keyword evidence="2" id="KW-0472">Membrane</keyword>
<dbReference type="Proteomes" id="UP000196365">
    <property type="component" value="Unassembled WGS sequence"/>
</dbReference>
<sequence>MSIKEKTPIKKKNVIVIITIFLIGIIFCWQWNSAKKIQANVIRVEDLKEKSKIESQQQLANELVRFHVIANSDSDKDQAIKLKVRDAVLEEIVPDLKKSQSIEQTKEIIQSKTPDLIEVAQEVLKENGVDYGVKAALGEHVFPTKYYGDFSLPAGEYQAFRIVLGDGSGANWWCVMFPPLCFVNADEEKSNVSEDSLAEEQKEQKNVSQKKQEKAEQKEKDQEQEVKKTDKIEDLIETASNKEESLKQEEKNELEEKKENIEEKIIIEESQPEETIQIKWKFLEVLQAIFHKHQ</sequence>
<evidence type="ECO:0000256" key="1">
    <source>
        <dbReference type="SAM" id="MobiDB-lite"/>
    </source>
</evidence>
<feature type="region of interest" description="Disordered" evidence="1">
    <location>
        <begin position="193"/>
        <end position="261"/>
    </location>
</feature>
<dbReference type="RefSeq" id="WP_087678751.1">
    <property type="nucleotide sequence ID" value="NZ_FUWV01000007.1"/>
</dbReference>
<dbReference type="OrthoDB" id="9793324at2"/>
<evidence type="ECO:0000256" key="2">
    <source>
        <dbReference type="SAM" id="Phobius"/>
    </source>
</evidence>
<evidence type="ECO:0000313" key="4">
    <source>
        <dbReference type="Proteomes" id="UP000196365"/>
    </source>
</evidence>
<organism evidence="3 4">
    <name type="scientific">Garciella nitratireducens DSM 15102</name>
    <dbReference type="NCBI Taxonomy" id="1121911"/>
    <lineage>
        <taxon>Bacteria</taxon>
        <taxon>Bacillati</taxon>
        <taxon>Bacillota</taxon>
        <taxon>Clostridia</taxon>
        <taxon>Eubacteriales</taxon>
        <taxon>Eubacteriaceae</taxon>
        <taxon>Garciella</taxon>
    </lineage>
</organism>
<evidence type="ECO:0000313" key="3">
    <source>
        <dbReference type="EMBL" id="SJZ65921.1"/>
    </source>
</evidence>
<dbReference type="AlphaFoldDB" id="A0A1T4MGD1"/>
<keyword evidence="4" id="KW-1185">Reference proteome</keyword>
<accession>A0A1T4MGD1</accession>
<feature type="transmembrane region" description="Helical" evidence="2">
    <location>
        <begin position="12"/>
        <end position="32"/>
    </location>
</feature>
<keyword evidence="2" id="KW-1133">Transmembrane helix</keyword>
<name>A0A1T4MGD1_9FIRM</name>
<dbReference type="NCBIfam" id="TIGR02837">
    <property type="entry name" value="spore_II_R"/>
    <property type="match status" value="1"/>
</dbReference>
<keyword evidence="2" id="KW-0812">Transmembrane</keyword>
<gene>
    <name evidence="3" type="ORF">SAMN02745973_01320</name>
</gene>
<proteinExistence type="predicted"/>
<dbReference type="Pfam" id="PF09551">
    <property type="entry name" value="Spore_II_R"/>
    <property type="match status" value="1"/>
</dbReference>